<reference evidence="2 3" key="1">
    <citation type="submission" date="2023-05" db="EMBL/GenBank/DDBJ databases">
        <title>Sedimentitalea sp. nov. JM2-8.</title>
        <authorList>
            <person name="Huang J."/>
        </authorList>
    </citation>
    <scope>NUCLEOTIDE SEQUENCE [LARGE SCALE GENOMIC DNA]</scope>
    <source>
        <strain evidence="2 3">JM2-8</strain>
    </source>
</reference>
<feature type="region of interest" description="Disordered" evidence="1">
    <location>
        <begin position="1"/>
        <end position="25"/>
    </location>
</feature>
<evidence type="ECO:0000313" key="3">
    <source>
        <dbReference type="Proteomes" id="UP001227126"/>
    </source>
</evidence>
<dbReference type="EMBL" id="JASNJE010000017">
    <property type="protein sequence ID" value="MDK3074212.1"/>
    <property type="molecule type" value="Genomic_DNA"/>
</dbReference>
<accession>A0ABT7FGG7</accession>
<dbReference type="Proteomes" id="UP001227126">
    <property type="component" value="Unassembled WGS sequence"/>
</dbReference>
<name>A0ABT7FGG7_9RHOB</name>
<dbReference type="RefSeq" id="WP_284486147.1">
    <property type="nucleotide sequence ID" value="NZ_JASNJE010000017.1"/>
</dbReference>
<organism evidence="2 3">
    <name type="scientific">Sedimentitalea xiamensis</name>
    <dbReference type="NCBI Taxonomy" id="3050037"/>
    <lineage>
        <taxon>Bacteria</taxon>
        <taxon>Pseudomonadati</taxon>
        <taxon>Pseudomonadota</taxon>
        <taxon>Alphaproteobacteria</taxon>
        <taxon>Rhodobacterales</taxon>
        <taxon>Paracoccaceae</taxon>
        <taxon>Sedimentitalea</taxon>
    </lineage>
</organism>
<sequence>MPRDVHPQIRAIPDRTADPGIPRLQSLTTGQARALMERMAKTRAEAFPPPGLLSVENGFTGAGYNHLPVRIYRPSDTDAAFLKRTWGH</sequence>
<gene>
    <name evidence="2" type="ORF">QO034_13925</name>
</gene>
<proteinExistence type="predicted"/>
<feature type="compositionally biased region" description="Basic and acidic residues" evidence="1">
    <location>
        <begin position="1"/>
        <end position="17"/>
    </location>
</feature>
<evidence type="ECO:0000313" key="2">
    <source>
        <dbReference type="EMBL" id="MDK3074212.1"/>
    </source>
</evidence>
<protein>
    <submittedName>
        <fullName evidence="2">Uncharacterized protein</fullName>
    </submittedName>
</protein>
<keyword evidence="3" id="KW-1185">Reference proteome</keyword>
<comment type="caution">
    <text evidence="2">The sequence shown here is derived from an EMBL/GenBank/DDBJ whole genome shotgun (WGS) entry which is preliminary data.</text>
</comment>
<evidence type="ECO:0000256" key="1">
    <source>
        <dbReference type="SAM" id="MobiDB-lite"/>
    </source>
</evidence>